<dbReference type="GO" id="GO:0005730">
    <property type="term" value="C:nucleolus"/>
    <property type="evidence" value="ECO:0007669"/>
    <property type="project" value="TreeGrafter"/>
</dbReference>
<evidence type="ECO:0000256" key="1">
    <source>
        <dbReference type="ARBA" id="ARBA00022737"/>
    </source>
</evidence>
<protein>
    <recommendedName>
        <fullName evidence="6">PUM-HD domain-containing protein</fullName>
    </recommendedName>
</protein>
<evidence type="ECO:0000256" key="3">
    <source>
        <dbReference type="SAM" id="MobiDB-lite"/>
    </source>
</evidence>
<dbReference type="PANTHER" id="PTHR13102:SF0">
    <property type="entry name" value="NUCLEOLAR PROTEIN 9"/>
    <property type="match status" value="1"/>
</dbReference>
<dbReference type="Gene3D" id="1.25.10.10">
    <property type="entry name" value="Leucine-rich Repeat Variant"/>
    <property type="match status" value="2"/>
</dbReference>
<reference evidence="4" key="2">
    <citation type="submission" date="2020-05" db="UniProtKB">
        <authorList>
            <consortium name="EnsemblMetazoa"/>
        </authorList>
    </citation>
    <scope>IDENTIFICATION</scope>
    <source>
        <strain evidence="4">FAR1</strain>
    </source>
</reference>
<dbReference type="InterPro" id="IPR011989">
    <property type="entry name" value="ARM-like"/>
</dbReference>
<dbReference type="GO" id="GO:0030688">
    <property type="term" value="C:preribosome, small subunit precursor"/>
    <property type="evidence" value="ECO:0007669"/>
    <property type="project" value="TreeGrafter"/>
</dbReference>
<name>A0A182QVR7_9DIPT</name>
<reference evidence="5" key="1">
    <citation type="submission" date="2014-01" db="EMBL/GenBank/DDBJ databases">
        <title>The Genome Sequence of Anopheles farauti FAR1 (V2).</title>
        <authorList>
            <consortium name="The Broad Institute Genomics Platform"/>
            <person name="Neafsey D.E."/>
            <person name="Besansky N."/>
            <person name="Howell P."/>
            <person name="Walton C."/>
            <person name="Young S.K."/>
            <person name="Zeng Q."/>
            <person name="Gargeya S."/>
            <person name="Fitzgerald M."/>
            <person name="Haas B."/>
            <person name="Abouelleil A."/>
            <person name="Allen A.W."/>
            <person name="Alvarado L."/>
            <person name="Arachchi H.M."/>
            <person name="Berlin A.M."/>
            <person name="Chapman S.B."/>
            <person name="Gainer-Dewar J."/>
            <person name="Goldberg J."/>
            <person name="Griggs A."/>
            <person name="Gujja S."/>
            <person name="Hansen M."/>
            <person name="Howarth C."/>
            <person name="Imamovic A."/>
            <person name="Ireland A."/>
            <person name="Larimer J."/>
            <person name="McCowan C."/>
            <person name="Murphy C."/>
            <person name="Pearson M."/>
            <person name="Poon T.W."/>
            <person name="Priest M."/>
            <person name="Roberts A."/>
            <person name="Saif S."/>
            <person name="Shea T."/>
            <person name="Sisk P."/>
            <person name="Sykes S."/>
            <person name="Wortman J."/>
            <person name="Nusbaum C."/>
            <person name="Birren B."/>
        </authorList>
    </citation>
    <scope>NUCLEOTIDE SEQUENCE [LARGE SCALE GENOMIC DNA]</scope>
    <source>
        <strain evidence="5">FAR1</strain>
    </source>
</reference>
<dbReference type="GO" id="GO:0000472">
    <property type="term" value="P:endonucleolytic cleavage to generate mature 5'-end of SSU-rRNA from (SSU-rRNA, 5.8S rRNA, LSU-rRNA)"/>
    <property type="evidence" value="ECO:0007669"/>
    <property type="project" value="TreeGrafter"/>
</dbReference>
<dbReference type="InterPro" id="IPR016024">
    <property type="entry name" value="ARM-type_fold"/>
</dbReference>
<dbReference type="Pfam" id="PF22493">
    <property type="entry name" value="PUF_NOP9"/>
    <property type="match status" value="2"/>
</dbReference>
<keyword evidence="5" id="KW-1185">Reference proteome</keyword>
<keyword evidence="1" id="KW-0677">Repeat</keyword>
<dbReference type="GO" id="GO:0000056">
    <property type="term" value="P:ribosomal small subunit export from nucleus"/>
    <property type="evidence" value="ECO:0007669"/>
    <property type="project" value="TreeGrafter"/>
</dbReference>
<organism evidence="4 5">
    <name type="scientific">Anopheles farauti</name>
    <dbReference type="NCBI Taxonomy" id="69004"/>
    <lineage>
        <taxon>Eukaryota</taxon>
        <taxon>Metazoa</taxon>
        <taxon>Ecdysozoa</taxon>
        <taxon>Arthropoda</taxon>
        <taxon>Hexapoda</taxon>
        <taxon>Insecta</taxon>
        <taxon>Pterygota</taxon>
        <taxon>Neoptera</taxon>
        <taxon>Endopterygota</taxon>
        <taxon>Diptera</taxon>
        <taxon>Nematocera</taxon>
        <taxon>Culicoidea</taxon>
        <taxon>Culicidae</taxon>
        <taxon>Anophelinae</taxon>
        <taxon>Anopheles</taxon>
    </lineage>
</organism>
<dbReference type="VEuPathDB" id="VectorBase:AFAF017860"/>
<evidence type="ECO:0000256" key="2">
    <source>
        <dbReference type="PROSITE-ProRule" id="PRU00317"/>
    </source>
</evidence>
<dbReference type="GO" id="GO:0003723">
    <property type="term" value="F:RNA binding"/>
    <property type="evidence" value="ECO:0007669"/>
    <property type="project" value="InterPro"/>
</dbReference>
<accession>A0A182QVR7</accession>
<dbReference type="InterPro" id="IPR040000">
    <property type="entry name" value="NOP9"/>
</dbReference>
<dbReference type="InterPro" id="IPR001313">
    <property type="entry name" value="Pumilio_RNA-bd_rpt"/>
</dbReference>
<feature type="repeat" description="Pumilio" evidence="2">
    <location>
        <begin position="388"/>
        <end position="425"/>
    </location>
</feature>
<feature type="region of interest" description="Disordered" evidence="3">
    <location>
        <begin position="163"/>
        <end position="190"/>
    </location>
</feature>
<dbReference type="PANTHER" id="PTHR13102">
    <property type="entry name" value="NUCLEOLAR PROTEIN 9"/>
    <property type="match status" value="1"/>
</dbReference>
<sequence>MTDIKEEFSSISGQEHGTQHYKNRAKKLKRNRNCTRFLQNAKSFGKKSFFGHGAELEQAEYSYLVTMLEAMSKQKDIEERGLMSNNVLGQLKGKEIRTASNQVGSRVMENLLTYTDEETFAQQMDTFAENFRVVCCDKFASHVLQRMLCIAMLRRVAPLQPDPESEDVLQVKKQKPGQPGKPGRTNDQSMWPCYEHNLKEQYEADHRQKCGEFVERMAKYLINNLEEFAWDATANYVIRQCVLNLSGITEMKNGGDFDDTKHLIVPEKWQKLLQEFCMQLLTWPQFADLAGMELTSVMLQDLLRALAACNDEFMLEQLTTKLLKETFKKTNEKGIKSEEKYDPENEVAPEEDQAHLPKAFTEECVLRVLEVCIVVSSASFLKDKIFAKLFRGHLKQLAQSRMCNFAVQKLIDRTNDKDMMDMIFGELEKSLEDMLRIGHTGVVLALAKACARLSCQQGKFVKQLLDALHCSEATPAKMIMAVLFLIPIDVTPPNAPKIHLHGSLILQAILDFNKPIKFVTALLEMPSDRLVEILCDPRGSFIANAFVKSRFVGEKSREKLVRHLEGQYSQLALGVQGSRVVELMYEAGNPAQRENIVAELAEQCEQLNSKPWGVIINKRLLVDTYKRDPARWKVAIKRDAKVEKMFDKLVPGTKRKAGS</sequence>
<dbReference type="GO" id="GO:0030686">
    <property type="term" value="C:90S preribosome"/>
    <property type="evidence" value="ECO:0007669"/>
    <property type="project" value="TreeGrafter"/>
</dbReference>
<evidence type="ECO:0008006" key="6">
    <source>
        <dbReference type="Google" id="ProtNLM"/>
    </source>
</evidence>
<dbReference type="AlphaFoldDB" id="A0A182QVR7"/>
<proteinExistence type="predicted"/>
<dbReference type="SUPFAM" id="SSF48371">
    <property type="entry name" value="ARM repeat"/>
    <property type="match status" value="1"/>
</dbReference>
<dbReference type="STRING" id="69004.A0A182QVR7"/>
<dbReference type="GO" id="GO:0000447">
    <property type="term" value="P:endonucleolytic cleavage in ITS1 to separate SSU-rRNA from 5.8S rRNA and LSU-rRNA from tricistronic rRNA transcript (SSU-rRNA, 5.8S rRNA, LSU-rRNA)"/>
    <property type="evidence" value="ECO:0007669"/>
    <property type="project" value="TreeGrafter"/>
</dbReference>
<dbReference type="Proteomes" id="UP000075886">
    <property type="component" value="Unassembled WGS sequence"/>
</dbReference>
<dbReference type="EnsemblMetazoa" id="AFAF017860-RA">
    <property type="protein sequence ID" value="AFAF017860-PA"/>
    <property type="gene ID" value="AFAF017860"/>
</dbReference>
<feature type="region of interest" description="Disordered" evidence="3">
    <location>
        <begin position="1"/>
        <end position="26"/>
    </location>
</feature>
<feature type="repeat" description="Pumilio" evidence="2">
    <location>
        <begin position="563"/>
        <end position="598"/>
    </location>
</feature>
<dbReference type="GO" id="GO:0000480">
    <property type="term" value="P:endonucleolytic cleavage in 5'-ETS of tricistronic rRNA transcript (SSU-rRNA, 5.8S rRNA, LSU-rRNA)"/>
    <property type="evidence" value="ECO:0007669"/>
    <property type="project" value="TreeGrafter"/>
</dbReference>
<dbReference type="EMBL" id="AXCN02002113">
    <property type="status" value="NOT_ANNOTATED_CDS"/>
    <property type="molecule type" value="Genomic_DNA"/>
</dbReference>
<dbReference type="SMART" id="SM00025">
    <property type="entry name" value="Pumilio"/>
    <property type="match status" value="6"/>
</dbReference>
<dbReference type="PROSITE" id="PS50302">
    <property type="entry name" value="PUM"/>
    <property type="match status" value="2"/>
</dbReference>
<evidence type="ECO:0000313" key="5">
    <source>
        <dbReference type="Proteomes" id="UP000075886"/>
    </source>
</evidence>
<evidence type="ECO:0000313" key="4">
    <source>
        <dbReference type="EnsemblMetazoa" id="AFAF017860-PA"/>
    </source>
</evidence>